<dbReference type="InterPro" id="IPR013546">
    <property type="entry name" value="PII_UdlTrfase/GS_AdlTrfase"/>
</dbReference>
<dbReference type="InterPro" id="IPR043519">
    <property type="entry name" value="NT_sf"/>
</dbReference>
<protein>
    <recommendedName>
        <fullName evidence="6">Bifunctional uridylyltransferase/uridylyl-removing enzyme</fullName>
        <shortName evidence="6">UTase/UR</shortName>
    </recommendedName>
    <alternativeName>
        <fullName evidence="6">Bifunctional [protein-PII] modification enzyme</fullName>
    </alternativeName>
    <alternativeName>
        <fullName evidence="6">Bifunctional nitrogen sensor protein</fullName>
    </alternativeName>
    <domain>
        <recommendedName>
            <fullName evidence="6">[Protein-PII] uridylyltransferase</fullName>
            <shortName evidence="6">PII uridylyltransferase</shortName>
            <shortName evidence="6">UTase</shortName>
            <ecNumber evidence="6">2.7.7.59</ecNumber>
        </recommendedName>
    </domain>
    <domain>
        <recommendedName>
            <fullName evidence="6">[Protein-PII]-UMP uridylyl-removing enzyme</fullName>
            <shortName evidence="6">UR</shortName>
            <ecNumber evidence="6">3.1.4.-</ecNumber>
        </recommendedName>
    </domain>
</protein>
<accession>A0AAE2SDK3</accession>
<evidence type="ECO:0000313" key="8">
    <source>
        <dbReference type="EMBL" id="MBK1855032.1"/>
    </source>
</evidence>
<keyword evidence="1 6" id="KW-0808">Transferase</keyword>
<dbReference type="SUPFAM" id="SSF81301">
    <property type="entry name" value="Nucleotidyltransferase"/>
    <property type="match status" value="1"/>
</dbReference>
<dbReference type="SUPFAM" id="SSF81593">
    <property type="entry name" value="Nucleotidyltransferase substrate binding subunit/domain"/>
    <property type="match status" value="1"/>
</dbReference>
<evidence type="ECO:0000256" key="5">
    <source>
        <dbReference type="ARBA" id="ARBA00023268"/>
    </source>
</evidence>
<sequence length="920" mass="106225">MPLTELKERAQQELKAIVNGQLTRTESAGVVMQFIKKEEGLIKKRHDAGGSGVEIAQARADLLDIILDVMFQTAIGRHEGEAPVMTLVAQGGFGRRHLNPSSDLDLLFLLPRSANKVTKALSTIIEEILYILWDAGFKVGHASRSIAECIGEARKDQQNKTALMDARYIAGDKELFADFEQRFEKECVQKGQEAFFDLRREDLRRRHSKYSYTVFLQEPHVKESCGGLRDYQNVLWVARVKRGFTSIEELANAKIITASTCRQLNEGYDFLHRVRNELHYESGRGTDILTLRLQGVVATNFKYPQKTILRRCEAFMRDYYRHTRAIFRHSTSLMEYFEIEHENQSSGGLLGKIPFATKKDKTEKFDGFYSRNGRIFLEQKDVLSEEPNRLMRLFQHCQIRSLELSPQARKYIHRESKKIDRAFRYSVDNRETFRAILERKGEVGRILRLMHRTKVLDNYMPEFGAMDCLVQHEFFHRYTADEHTLRCVDQLDSLVGQPEDADPGRKLYRRLLHEIQDPYALYLAILLHDSGRAENVREHIDGSTMLADRVCRRLQVRGGRRAMIMFLVDHHLTFWRFATSRNLEDLSVIEEFAGLMKNKRNLDALLLFTWADSNGTNDEAWSPWKETLMLQLYHATRLWLKKGKEHFKTVMDDNKVELLETCRKKLPKSFHEQMTKHFEQMPSAYFRFRDARNIASHIRSIQKFLSRDARSNGGFECDLSWIDRDNRSLTELVVTAWNRPLFCEKMCCALANANINIIAADVYTRMDGVVCDLFQICTPEMGPVSNERSRQKVIETFRALNKDPDPHKDYQAAKYLKPKTNLLHDDKSEGGIPFPTRVYVNNEISPTCTAIEIQALDRIGLLHDLFLAVGELGLATVHARICTEKGAAMDTLYVTWPDGSKIEEEEKQIEIETSLTALVG</sequence>
<feature type="domain" description="ACT" evidence="7">
    <location>
        <begin position="850"/>
        <end position="920"/>
    </location>
</feature>
<evidence type="ECO:0000256" key="4">
    <source>
        <dbReference type="ARBA" id="ARBA00022842"/>
    </source>
</evidence>
<comment type="similarity">
    <text evidence="6">Belongs to the GlnD family.</text>
</comment>
<name>A0AAE2SDK3_9BACT</name>
<evidence type="ECO:0000256" key="6">
    <source>
        <dbReference type="HAMAP-Rule" id="MF_00277"/>
    </source>
</evidence>
<dbReference type="PANTHER" id="PTHR47320:SF1">
    <property type="entry name" value="BIFUNCTIONAL URIDYLYLTRANSFERASE_URIDYLYL-REMOVING ENZYME"/>
    <property type="match status" value="1"/>
</dbReference>
<dbReference type="SUPFAM" id="SSF81891">
    <property type="entry name" value="Poly A polymerase C-terminal region-like"/>
    <property type="match status" value="1"/>
</dbReference>
<dbReference type="NCBIfam" id="TIGR01693">
    <property type="entry name" value="UTase_glnD"/>
    <property type="match status" value="1"/>
</dbReference>
<dbReference type="Pfam" id="PF08335">
    <property type="entry name" value="GlnD_UR_UTase"/>
    <property type="match status" value="1"/>
</dbReference>
<comment type="caution">
    <text evidence="6">Lacks conserved residue(s) required for the propagation of feature annotation.</text>
</comment>
<dbReference type="PIRSF" id="PIRSF006288">
    <property type="entry name" value="PII_uridyltransf"/>
    <property type="match status" value="1"/>
</dbReference>
<dbReference type="Pfam" id="PF24931">
    <property type="entry name" value="ACT_ACR9_3rd"/>
    <property type="match status" value="1"/>
</dbReference>
<feature type="domain" description="ACT" evidence="7">
    <location>
        <begin position="731"/>
        <end position="811"/>
    </location>
</feature>
<dbReference type="InterPro" id="IPR002912">
    <property type="entry name" value="ACT_dom"/>
</dbReference>
<dbReference type="GO" id="GO:0008773">
    <property type="term" value="F:[protein-PII] uridylyltransferase activity"/>
    <property type="evidence" value="ECO:0007669"/>
    <property type="project" value="UniProtKB-UniRule"/>
</dbReference>
<evidence type="ECO:0000313" key="9">
    <source>
        <dbReference type="Proteomes" id="UP000634206"/>
    </source>
</evidence>
<comment type="activity regulation">
    <text evidence="6">Uridylyltransferase (UTase) activity is inhibited by glutamine, while glutamine activates uridylyl-removing (UR) activity.</text>
</comment>
<dbReference type="AlphaFoldDB" id="A0AAE2SDK3"/>
<comment type="catalytic activity">
    <reaction evidence="6">
        <text>[protein-PII]-L-tyrosine + UTP = [protein-PII]-uridylyl-L-tyrosine + diphosphate</text>
        <dbReference type="Rhea" id="RHEA:13673"/>
        <dbReference type="Rhea" id="RHEA-COMP:12147"/>
        <dbReference type="Rhea" id="RHEA-COMP:12148"/>
        <dbReference type="ChEBI" id="CHEBI:33019"/>
        <dbReference type="ChEBI" id="CHEBI:46398"/>
        <dbReference type="ChEBI" id="CHEBI:46858"/>
        <dbReference type="ChEBI" id="CHEBI:90602"/>
        <dbReference type="EC" id="2.7.7.59"/>
    </reaction>
</comment>
<dbReference type="Gene3D" id="3.30.460.10">
    <property type="entry name" value="Beta Polymerase, domain 2"/>
    <property type="match status" value="1"/>
</dbReference>
<comment type="function">
    <text evidence="6">Modifies, by uridylylation and deuridylylation, the PII regulatory proteins (GlnB and homologs), in response to the nitrogen status of the cell that GlnD senses through the glutamine level. Under low glutamine levels, catalyzes the conversion of the PII proteins and UTP to PII-UMP and PPi, while under higher glutamine levels, GlnD hydrolyzes PII-UMP to PII and UMP (deuridylylation). Thus, controls uridylylation state and activity of the PII proteins, and plays an important role in the regulation of nitrogen metabolism.</text>
</comment>
<comment type="catalytic activity">
    <reaction evidence="6">
        <text>[protein-PII]-uridylyl-L-tyrosine + H2O = [protein-PII]-L-tyrosine + UMP + H(+)</text>
        <dbReference type="Rhea" id="RHEA:48600"/>
        <dbReference type="Rhea" id="RHEA-COMP:12147"/>
        <dbReference type="Rhea" id="RHEA-COMP:12148"/>
        <dbReference type="ChEBI" id="CHEBI:15377"/>
        <dbReference type="ChEBI" id="CHEBI:15378"/>
        <dbReference type="ChEBI" id="CHEBI:46858"/>
        <dbReference type="ChEBI" id="CHEBI:57865"/>
        <dbReference type="ChEBI" id="CHEBI:90602"/>
    </reaction>
</comment>
<dbReference type="PANTHER" id="PTHR47320">
    <property type="entry name" value="BIFUNCTIONAL URIDYLYLTRANSFERASE/URIDYLYL-REMOVING ENZYME"/>
    <property type="match status" value="1"/>
</dbReference>
<comment type="caution">
    <text evidence="8">The sequence shown here is derived from an EMBL/GenBank/DDBJ whole genome shotgun (WGS) entry which is preliminary data.</text>
</comment>
<feature type="region of interest" description="Uridylyltransferase" evidence="6">
    <location>
        <begin position="1"/>
        <end position="362"/>
    </location>
</feature>
<keyword evidence="5 6" id="KW-0511">Multifunctional enzyme</keyword>
<comment type="cofactor">
    <cofactor evidence="6">
        <name>Mg(2+)</name>
        <dbReference type="ChEBI" id="CHEBI:18420"/>
    </cofactor>
</comment>
<evidence type="ECO:0000256" key="3">
    <source>
        <dbReference type="ARBA" id="ARBA00022801"/>
    </source>
</evidence>
<dbReference type="Gene3D" id="1.20.120.330">
    <property type="entry name" value="Nucleotidyltransferases domain 2"/>
    <property type="match status" value="1"/>
</dbReference>
<dbReference type="HAMAP" id="MF_00277">
    <property type="entry name" value="PII_uridylyl_transf"/>
    <property type="match status" value="1"/>
</dbReference>
<dbReference type="InterPro" id="IPR045865">
    <property type="entry name" value="ACT-like_dom_sf"/>
</dbReference>
<dbReference type="EMBL" id="JAENIG010000005">
    <property type="protein sequence ID" value="MBK1855032.1"/>
    <property type="molecule type" value="Genomic_DNA"/>
</dbReference>
<dbReference type="Proteomes" id="UP000634206">
    <property type="component" value="Unassembled WGS sequence"/>
</dbReference>
<reference evidence="8" key="1">
    <citation type="submission" date="2021-01" db="EMBL/GenBank/DDBJ databases">
        <title>Modified the classification status of verrucomicrobia.</title>
        <authorList>
            <person name="Feng X."/>
        </authorList>
    </citation>
    <scope>NUCLEOTIDE SEQUENCE</scope>
    <source>
        <strain evidence="8">5K15</strain>
    </source>
</reference>
<gene>
    <name evidence="6 8" type="primary">glnD</name>
    <name evidence="8" type="ORF">JIN83_08675</name>
</gene>
<dbReference type="RefSeq" id="WP_309489645.1">
    <property type="nucleotide sequence ID" value="NZ_JAENIG010000005.1"/>
</dbReference>
<dbReference type="InterPro" id="IPR010043">
    <property type="entry name" value="UTase/UR"/>
</dbReference>
<organism evidence="8 9">
    <name type="scientific">Oceaniferula flava</name>
    <dbReference type="NCBI Taxonomy" id="2800421"/>
    <lineage>
        <taxon>Bacteria</taxon>
        <taxon>Pseudomonadati</taxon>
        <taxon>Verrucomicrobiota</taxon>
        <taxon>Verrucomicrobiia</taxon>
        <taxon>Verrucomicrobiales</taxon>
        <taxon>Verrucomicrobiaceae</taxon>
        <taxon>Oceaniferula</taxon>
    </lineage>
</organism>
<dbReference type="GO" id="GO:0006808">
    <property type="term" value="P:regulation of nitrogen utilization"/>
    <property type="evidence" value="ECO:0007669"/>
    <property type="project" value="UniProtKB-UniRule"/>
</dbReference>
<dbReference type="PROSITE" id="PS51671">
    <property type="entry name" value="ACT"/>
    <property type="match status" value="2"/>
</dbReference>
<dbReference type="Gene3D" id="1.10.3090.10">
    <property type="entry name" value="cca-adding enzyme, domain 2"/>
    <property type="match status" value="1"/>
</dbReference>
<evidence type="ECO:0000259" key="7">
    <source>
        <dbReference type="PROSITE" id="PS51671"/>
    </source>
</evidence>
<keyword evidence="2 6" id="KW-0548">Nucleotidyltransferase</keyword>
<keyword evidence="4 6" id="KW-0460">Magnesium</keyword>
<comment type="domain">
    <text evidence="6">Has four distinct domains: an N-terminal nucleotidyltransferase (NT) domain responsible for UTase activity, a central HD domain that encodes UR activity, and two C-terminal ACT domains that seem to have a role in glutamine sensing.</text>
</comment>
<keyword evidence="9" id="KW-1185">Reference proteome</keyword>
<proteinExistence type="inferred from homology"/>
<dbReference type="CDD" id="cd05401">
    <property type="entry name" value="NT_GlnE_GlnD_like"/>
    <property type="match status" value="1"/>
</dbReference>
<keyword evidence="3 6" id="KW-0378">Hydrolase</keyword>
<dbReference type="EC" id="2.7.7.59" evidence="6"/>
<evidence type="ECO:0000256" key="2">
    <source>
        <dbReference type="ARBA" id="ARBA00022695"/>
    </source>
</evidence>
<dbReference type="GO" id="GO:0008081">
    <property type="term" value="F:phosphoric diester hydrolase activity"/>
    <property type="evidence" value="ECO:0007669"/>
    <property type="project" value="UniProtKB-UniRule"/>
</dbReference>
<dbReference type="CDD" id="cd04873">
    <property type="entry name" value="ACT_UUR-ACR-like"/>
    <property type="match status" value="1"/>
</dbReference>
<dbReference type="SUPFAM" id="SSF55021">
    <property type="entry name" value="ACT-like"/>
    <property type="match status" value="1"/>
</dbReference>
<evidence type="ECO:0000256" key="1">
    <source>
        <dbReference type="ARBA" id="ARBA00022679"/>
    </source>
</evidence>
<dbReference type="EC" id="3.1.4.-" evidence="6"/>